<keyword evidence="3" id="KW-1185">Reference proteome</keyword>
<dbReference type="InterPro" id="IPR032710">
    <property type="entry name" value="NTF2-like_dom_sf"/>
</dbReference>
<dbReference type="Gene3D" id="3.10.450.50">
    <property type="match status" value="1"/>
</dbReference>
<evidence type="ECO:0000313" key="2">
    <source>
        <dbReference type="EMBL" id="MFC4855965.1"/>
    </source>
</evidence>
<feature type="domain" description="SnoaL-like" evidence="1">
    <location>
        <begin position="14"/>
        <end position="109"/>
    </location>
</feature>
<accession>A0ABV9S2U0</accession>
<name>A0ABV9S2U0_9PSEU</name>
<evidence type="ECO:0000259" key="1">
    <source>
        <dbReference type="Pfam" id="PF12680"/>
    </source>
</evidence>
<organism evidence="2 3">
    <name type="scientific">Actinophytocola glycyrrhizae</name>
    <dbReference type="NCBI Taxonomy" id="2044873"/>
    <lineage>
        <taxon>Bacteria</taxon>
        <taxon>Bacillati</taxon>
        <taxon>Actinomycetota</taxon>
        <taxon>Actinomycetes</taxon>
        <taxon>Pseudonocardiales</taxon>
        <taxon>Pseudonocardiaceae</taxon>
    </lineage>
</organism>
<dbReference type="SUPFAM" id="SSF54427">
    <property type="entry name" value="NTF2-like"/>
    <property type="match status" value="1"/>
</dbReference>
<dbReference type="EMBL" id="JBHSIS010000009">
    <property type="protein sequence ID" value="MFC4855965.1"/>
    <property type="molecule type" value="Genomic_DNA"/>
</dbReference>
<comment type="caution">
    <text evidence="2">The sequence shown here is derived from an EMBL/GenBank/DDBJ whole genome shotgun (WGS) entry which is preliminary data.</text>
</comment>
<protein>
    <submittedName>
        <fullName evidence="2">Nuclear transport factor 2 family protein</fullName>
    </submittedName>
</protein>
<dbReference type="RefSeq" id="WP_378057933.1">
    <property type="nucleotide sequence ID" value="NZ_JBHSIS010000009.1"/>
</dbReference>
<dbReference type="Proteomes" id="UP001595859">
    <property type="component" value="Unassembled WGS sequence"/>
</dbReference>
<evidence type="ECO:0000313" key="3">
    <source>
        <dbReference type="Proteomes" id="UP001595859"/>
    </source>
</evidence>
<sequence>MSTPNTTGLPAVITTYLAAHHARDLDPALACYTEDAVTVDDGHTYRGKQEIRDWLTGAAAEYTYTTELVAAERIDADHYVAVHHLEGDFPGSTVDLRFRFTLRDDRIAELVIEP</sequence>
<reference evidence="3" key="1">
    <citation type="journal article" date="2019" name="Int. J. Syst. Evol. Microbiol.">
        <title>The Global Catalogue of Microorganisms (GCM) 10K type strain sequencing project: providing services to taxonomists for standard genome sequencing and annotation.</title>
        <authorList>
            <consortium name="The Broad Institute Genomics Platform"/>
            <consortium name="The Broad Institute Genome Sequencing Center for Infectious Disease"/>
            <person name="Wu L."/>
            <person name="Ma J."/>
        </authorList>
    </citation>
    <scope>NUCLEOTIDE SEQUENCE [LARGE SCALE GENOMIC DNA]</scope>
    <source>
        <strain evidence="3">ZS-22-S1</strain>
    </source>
</reference>
<proteinExistence type="predicted"/>
<dbReference type="InterPro" id="IPR037401">
    <property type="entry name" value="SnoaL-like"/>
</dbReference>
<gene>
    <name evidence="2" type="ORF">ACFPCV_20830</name>
</gene>
<dbReference type="Pfam" id="PF12680">
    <property type="entry name" value="SnoaL_2"/>
    <property type="match status" value="1"/>
</dbReference>